<protein>
    <submittedName>
        <fullName evidence="2">Uncharacterized protein</fullName>
    </submittedName>
</protein>
<evidence type="ECO:0000313" key="3">
    <source>
        <dbReference type="Proteomes" id="UP001189619"/>
    </source>
</evidence>
<name>A0AA48M884_9BACL</name>
<proteinExistence type="predicted"/>
<organism evidence="2 3">
    <name type="scientific">Brevibacillus aydinogluensis</name>
    <dbReference type="NCBI Taxonomy" id="927786"/>
    <lineage>
        <taxon>Bacteria</taxon>
        <taxon>Bacillati</taxon>
        <taxon>Bacillota</taxon>
        <taxon>Bacilli</taxon>
        <taxon>Bacillales</taxon>
        <taxon>Paenibacillaceae</taxon>
        <taxon>Brevibacillus</taxon>
    </lineage>
</organism>
<evidence type="ECO:0000256" key="1">
    <source>
        <dbReference type="SAM" id="Phobius"/>
    </source>
</evidence>
<keyword evidence="1" id="KW-1133">Transmembrane helix</keyword>
<sequence length="52" mass="6028">MYWSRLCFTDDFLSSFITFTLVMVSLAIIAVVATLMYQGVAVLERMLTRQFQ</sequence>
<dbReference type="AlphaFoldDB" id="A0AA48M884"/>
<keyword evidence="3" id="KW-1185">Reference proteome</keyword>
<dbReference type="EMBL" id="OY569118">
    <property type="protein sequence ID" value="CAJ1003087.1"/>
    <property type="molecule type" value="Genomic_DNA"/>
</dbReference>
<keyword evidence="1" id="KW-0472">Membrane</keyword>
<accession>A0AA48M884</accession>
<keyword evidence="1" id="KW-0812">Transmembrane</keyword>
<dbReference type="KEGG" id="bayd:BSPP4475_12225"/>
<feature type="transmembrane region" description="Helical" evidence="1">
    <location>
        <begin position="12"/>
        <end position="37"/>
    </location>
</feature>
<dbReference type="Proteomes" id="UP001189619">
    <property type="component" value="Chromosome"/>
</dbReference>
<evidence type="ECO:0000313" key="2">
    <source>
        <dbReference type="EMBL" id="CAJ1003087.1"/>
    </source>
</evidence>
<reference evidence="2" key="1">
    <citation type="submission" date="2023-07" db="EMBL/GenBank/DDBJ databases">
        <authorList>
            <person name="Ivanov I."/>
            <person name="Teneva D."/>
            <person name="Stoikov I."/>
        </authorList>
    </citation>
    <scope>NUCLEOTIDE SEQUENCE</scope>
    <source>
        <strain evidence="2">4475</strain>
    </source>
</reference>
<gene>
    <name evidence="2" type="ORF">BSPP4475_12225</name>
</gene>